<feature type="compositionally biased region" description="Polar residues" evidence="1">
    <location>
        <begin position="1"/>
        <end position="17"/>
    </location>
</feature>
<feature type="compositionally biased region" description="Polar residues" evidence="1">
    <location>
        <begin position="139"/>
        <end position="148"/>
    </location>
</feature>
<name>A0A5B0NGW3_PUCGR</name>
<comment type="caution">
    <text evidence="2">The sequence shown here is derived from an EMBL/GenBank/DDBJ whole genome shotgun (WGS) entry which is preliminary data.</text>
</comment>
<accession>A0A5B0NGW3</accession>
<dbReference type="EMBL" id="VDEP01000408">
    <property type="protein sequence ID" value="KAA1088023.1"/>
    <property type="molecule type" value="Genomic_DNA"/>
</dbReference>
<feature type="compositionally biased region" description="Pro residues" evidence="1">
    <location>
        <begin position="149"/>
        <end position="158"/>
    </location>
</feature>
<evidence type="ECO:0000313" key="3">
    <source>
        <dbReference type="Proteomes" id="UP000325313"/>
    </source>
</evidence>
<organism evidence="2 3">
    <name type="scientific">Puccinia graminis f. sp. tritici</name>
    <dbReference type="NCBI Taxonomy" id="56615"/>
    <lineage>
        <taxon>Eukaryota</taxon>
        <taxon>Fungi</taxon>
        <taxon>Dikarya</taxon>
        <taxon>Basidiomycota</taxon>
        <taxon>Pucciniomycotina</taxon>
        <taxon>Pucciniomycetes</taxon>
        <taxon>Pucciniales</taxon>
        <taxon>Pucciniaceae</taxon>
        <taxon>Puccinia</taxon>
    </lineage>
</organism>
<protein>
    <submittedName>
        <fullName evidence="2">Uncharacterized protein</fullName>
    </submittedName>
</protein>
<sequence length="158" mass="16903">MSRTSNLEFVQDPNLTPQDPPGTPQAPQEVVFLRFSSDRAGSFVFVRRIVVGPSEHAQDPRIPLGTLGLRSERSLNPSRPPNDPGSSSDAPEPTGSSSDDPDRPPAPQSTPRSASVLPIAHQDLLKAPDAYRQAPRHQATPQSTQQPTGAPPSHPVTP</sequence>
<proteinExistence type="predicted"/>
<reference evidence="2 3" key="1">
    <citation type="submission" date="2019-05" db="EMBL/GenBank/DDBJ databases">
        <title>Emergence of the Ug99 lineage of the wheat stem rust pathogen through somatic hybridization.</title>
        <authorList>
            <person name="Li F."/>
            <person name="Upadhyaya N.M."/>
            <person name="Sperschneider J."/>
            <person name="Matny O."/>
            <person name="Nguyen-Phuc H."/>
            <person name="Mago R."/>
            <person name="Raley C."/>
            <person name="Miller M.E."/>
            <person name="Silverstein K.A.T."/>
            <person name="Henningsen E."/>
            <person name="Hirsch C.D."/>
            <person name="Visser B."/>
            <person name="Pretorius Z.A."/>
            <person name="Steffenson B.J."/>
            <person name="Schwessinger B."/>
            <person name="Dodds P.N."/>
            <person name="Figueroa M."/>
        </authorList>
    </citation>
    <scope>NUCLEOTIDE SEQUENCE [LARGE SCALE GENOMIC DNA]</scope>
    <source>
        <strain evidence="2 3">Ug99</strain>
    </source>
</reference>
<evidence type="ECO:0000256" key="1">
    <source>
        <dbReference type="SAM" id="MobiDB-lite"/>
    </source>
</evidence>
<gene>
    <name evidence="2" type="ORF">PGTUg99_020298</name>
</gene>
<evidence type="ECO:0000313" key="2">
    <source>
        <dbReference type="EMBL" id="KAA1088023.1"/>
    </source>
</evidence>
<feature type="region of interest" description="Disordered" evidence="1">
    <location>
        <begin position="53"/>
        <end position="158"/>
    </location>
</feature>
<feature type="region of interest" description="Disordered" evidence="1">
    <location>
        <begin position="1"/>
        <end position="27"/>
    </location>
</feature>
<dbReference type="Proteomes" id="UP000325313">
    <property type="component" value="Unassembled WGS sequence"/>
</dbReference>
<dbReference type="AlphaFoldDB" id="A0A5B0NGW3"/>